<dbReference type="Pfam" id="PF05973">
    <property type="entry name" value="Gp49"/>
    <property type="match status" value="1"/>
</dbReference>
<reference evidence="2" key="1">
    <citation type="journal article" date="2019" name="Int. J. Syst. Evol. Microbiol.">
        <title>The Global Catalogue of Microorganisms (GCM) 10K type strain sequencing project: providing services to taxonomists for standard genome sequencing and annotation.</title>
        <authorList>
            <consortium name="The Broad Institute Genomics Platform"/>
            <consortium name="The Broad Institute Genome Sequencing Center for Infectious Disease"/>
            <person name="Wu L."/>
            <person name="Ma J."/>
        </authorList>
    </citation>
    <scope>NUCLEOTIDE SEQUENCE [LARGE SCALE GENOMIC DNA]</scope>
    <source>
        <strain evidence="2">NBRC 111980</strain>
    </source>
</reference>
<keyword evidence="2" id="KW-1185">Reference proteome</keyword>
<dbReference type="InterPro" id="IPR009241">
    <property type="entry name" value="HigB-like"/>
</dbReference>
<dbReference type="PANTHER" id="PTHR41791:SF1">
    <property type="entry name" value="SSL7039 PROTEIN"/>
    <property type="match status" value="1"/>
</dbReference>
<evidence type="ECO:0000313" key="1">
    <source>
        <dbReference type="EMBL" id="GLQ92504.1"/>
    </source>
</evidence>
<proteinExistence type="predicted"/>
<dbReference type="InterPro" id="IPR014056">
    <property type="entry name" value="TypeIITA-like_toxin_pred"/>
</dbReference>
<dbReference type="EMBL" id="BSOB01000010">
    <property type="protein sequence ID" value="GLQ92504.1"/>
    <property type="molecule type" value="Genomic_DNA"/>
</dbReference>
<accession>A0ABQ5XLB9</accession>
<dbReference type="Proteomes" id="UP001156670">
    <property type="component" value="Unassembled WGS sequence"/>
</dbReference>
<dbReference type="PIRSF" id="PIRSF028744">
    <property type="entry name" value="Addict_mod_HI1419"/>
    <property type="match status" value="1"/>
</dbReference>
<gene>
    <name evidence="1" type="ORF">GCM10007901_14550</name>
</gene>
<organism evidence="1 2">
    <name type="scientific">Dyella acidisoli</name>
    <dbReference type="NCBI Taxonomy" id="1867834"/>
    <lineage>
        <taxon>Bacteria</taxon>
        <taxon>Pseudomonadati</taxon>
        <taxon>Pseudomonadota</taxon>
        <taxon>Gammaproteobacteria</taxon>
        <taxon>Lysobacterales</taxon>
        <taxon>Rhodanobacteraceae</taxon>
        <taxon>Dyella</taxon>
    </lineage>
</organism>
<comment type="caution">
    <text evidence="1">The sequence shown here is derived from an EMBL/GenBank/DDBJ whole genome shotgun (WGS) entry which is preliminary data.</text>
</comment>
<dbReference type="PANTHER" id="PTHR41791">
    <property type="entry name" value="SSL7039 PROTEIN"/>
    <property type="match status" value="1"/>
</dbReference>
<evidence type="ECO:0000313" key="2">
    <source>
        <dbReference type="Proteomes" id="UP001156670"/>
    </source>
</evidence>
<name>A0ABQ5XLB9_9GAMM</name>
<protein>
    <recommendedName>
        <fullName evidence="3">Type II toxin-antitoxin system RelE/ParE family toxin</fullName>
    </recommendedName>
</protein>
<sequence>MQAHAAITRRLDRAANGNLGDVQTIREGISEMRVDMGKGYRLYFVTRGRTMIVLLCGGHKKTQRTDIKRALQLVQEYRL</sequence>
<dbReference type="NCBIfam" id="TIGR02683">
    <property type="entry name" value="upstrm_HI1419"/>
    <property type="match status" value="1"/>
</dbReference>
<evidence type="ECO:0008006" key="3">
    <source>
        <dbReference type="Google" id="ProtNLM"/>
    </source>
</evidence>